<proteinExistence type="predicted"/>
<sequence>MSPPMLSSESEDEDQELTDIQAAVLAQFSGHRLNDHTCTGPVQALFMAADSDKQEGHTCFALYGGPRHVINGVQELNEADRSPPHLARRAPLKAAGLLRRAELRGVILALRDVAQGPIQPTCVHICVSSSYVAKAWGTWIPQWEAHGWPGEDVMDGRVKSPTRPRTPTRTTDPYLDSPSNGYRMPRRMRSTQWETDSSTDYLSSETSGPATMTDSSSASTRRSTRRLVDEDMLRELAELRSDLAEMCAQGGPSVHLYQIERVHNPADALVEQYMQARQGPMDAERTPRPGDVESPPLPPLPPPEPPTSQFQAMAVQPTSPTRTPPESGPVRVPRRSQTVSPISSTSPRPPTSILRSPPTSIEPTRIFSPPRPQTGTPVRQARPRLASPLPEDALLASPTETLSPRSAMPSMHSPRTPGHPRIGPAKGGASHTASPLDPRTASYLASPTSASKSPRRPSHTMHISPRPSVASLQASSMAPLEPFNGPTPKLTSKSLPDTSPSNKLTTAALQEHDRKTMTPESSKKEERRRAKSTRSSVKSESTQSLLQRFTPRFLRRDSAKEAIPALPDRRPSARDEDQQSTSQHGTSASSISGVSIPAPSFCSESLPKSQSSGGLAERQAALAKRERELERREREMDRIKWEMGHSRYRATDQGSRPMQGMPSKPATAGHARANSDTSSFDIPPPDEEWLWESNLRRPTRLPTNPPALASPRSHAQPRQPEEHDVFLSTGPRRIVSKELPPSPEDEDDSEAYHLSSRRTVGDRSFSSAATLSSSSPYARRFSS</sequence>
<evidence type="ECO:0000313" key="3">
    <source>
        <dbReference type="Proteomes" id="UP000037751"/>
    </source>
</evidence>
<feature type="compositionally biased region" description="Polar residues" evidence="1">
    <location>
        <begin position="489"/>
        <end position="508"/>
    </location>
</feature>
<dbReference type="InterPro" id="IPR036397">
    <property type="entry name" value="RNaseH_sf"/>
</dbReference>
<organism evidence="2 3">
    <name type="scientific">Malassezia pachydermatis</name>
    <dbReference type="NCBI Taxonomy" id="77020"/>
    <lineage>
        <taxon>Eukaryota</taxon>
        <taxon>Fungi</taxon>
        <taxon>Dikarya</taxon>
        <taxon>Basidiomycota</taxon>
        <taxon>Ustilaginomycotina</taxon>
        <taxon>Malasseziomycetes</taxon>
        <taxon>Malasseziales</taxon>
        <taxon>Malasseziaceae</taxon>
        <taxon>Malassezia</taxon>
    </lineage>
</organism>
<dbReference type="SUPFAM" id="SSF53098">
    <property type="entry name" value="Ribonuclease H-like"/>
    <property type="match status" value="1"/>
</dbReference>
<feature type="compositionally biased region" description="Low complexity" evidence="1">
    <location>
        <begin position="211"/>
        <end position="221"/>
    </location>
</feature>
<feature type="compositionally biased region" description="Low complexity" evidence="1">
    <location>
        <begin position="340"/>
        <end position="361"/>
    </location>
</feature>
<feature type="compositionally biased region" description="Basic and acidic residues" evidence="1">
    <location>
        <begin position="282"/>
        <end position="291"/>
    </location>
</feature>
<protein>
    <submittedName>
        <fullName evidence="2">Cre-unc-89 protein</fullName>
    </submittedName>
</protein>
<gene>
    <name evidence="2" type="ORF">Malapachy_3524</name>
</gene>
<feature type="compositionally biased region" description="Polar residues" evidence="1">
    <location>
        <begin position="443"/>
        <end position="452"/>
    </location>
</feature>
<feature type="compositionally biased region" description="Pro residues" evidence="1">
    <location>
        <begin position="295"/>
        <end position="306"/>
    </location>
</feature>
<dbReference type="RefSeq" id="XP_017993851.1">
    <property type="nucleotide sequence ID" value="XM_018137992.1"/>
</dbReference>
<name>A0A0M9VR47_9BASI</name>
<feature type="region of interest" description="Disordered" evidence="1">
    <location>
        <begin position="278"/>
        <end position="783"/>
    </location>
</feature>
<feature type="compositionally biased region" description="Low complexity" evidence="1">
    <location>
        <begin position="700"/>
        <end position="709"/>
    </location>
</feature>
<dbReference type="GeneID" id="28729868"/>
<feature type="compositionally biased region" description="Basic and acidic residues" evidence="1">
    <location>
        <begin position="623"/>
        <end position="645"/>
    </location>
</feature>
<dbReference type="Gene3D" id="3.30.420.10">
    <property type="entry name" value="Ribonuclease H-like superfamily/Ribonuclease H"/>
    <property type="match status" value="1"/>
</dbReference>
<feature type="compositionally biased region" description="Polar residues" evidence="1">
    <location>
        <begin position="533"/>
        <end position="547"/>
    </location>
</feature>
<feature type="compositionally biased region" description="Low complexity" evidence="1">
    <location>
        <begin position="161"/>
        <end position="171"/>
    </location>
</feature>
<comment type="caution">
    <text evidence="2">The sequence shown here is derived from an EMBL/GenBank/DDBJ whole genome shotgun (WGS) entry which is preliminary data.</text>
</comment>
<feature type="compositionally biased region" description="Polar residues" evidence="1">
    <location>
        <begin position="579"/>
        <end position="593"/>
    </location>
</feature>
<reference evidence="2 3" key="1">
    <citation type="submission" date="2015-07" db="EMBL/GenBank/DDBJ databases">
        <title>Draft Genome Sequence of Malassezia furfur CBS1878 and Malassezia pachydermatis CBS1879.</title>
        <authorList>
            <person name="Triana S."/>
            <person name="Ohm R."/>
            <person name="Gonzalez A."/>
            <person name="DeCock H."/>
            <person name="Restrepo S."/>
            <person name="Celis A."/>
        </authorList>
    </citation>
    <scope>NUCLEOTIDE SEQUENCE [LARGE SCALE GENOMIC DNA]</scope>
    <source>
        <strain evidence="2 3">CBS 1879</strain>
    </source>
</reference>
<accession>A0A0M9VR47</accession>
<feature type="compositionally biased region" description="Low complexity" evidence="1">
    <location>
        <begin position="764"/>
        <end position="783"/>
    </location>
</feature>
<evidence type="ECO:0000313" key="2">
    <source>
        <dbReference type="EMBL" id="KOS16219.1"/>
    </source>
</evidence>
<dbReference type="EMBL" id="LGAV01000001">
    <property type="protein sequence ID" value="KOS16219.1"/>
    <property type="molecule type" value="Genomic_DNA"/>
</dbReference>
<feature type="compositionally biased region" description="Basic and acidic residues" evidence="1">
    <location>
        <begin position="567"/>
        <end position="577"/>
    </location>
</feature>
<dbReference type="OrthoDB" id="2554528at2759"/>
<feature type="region of interest" description="Disordered" evidence="1">
    <location>
        <begin position="152"/>
        <end position="226"/>
    </location>
</feature>
<feature type="compositionally biased region" description="Basic and acidic residues" evidence="1">
    <location>
        <begin position="510"/>
        <end position="528"/>
    </location>
</feature>
<dbReference type="Proteomes" id="UP000037751">
    <property type="component" value="Unassembled WGS sequence"/>
</dbReference>
<dbReference type="InterPro" id="IPR012337">
    <property type="entry name" value="RNaseH-like_sf"/>
</dbReference>
<evidence type="ECO:0000256" key="1">
    <source>
        <dbReference type="SAM" id="MobiDB-lite"/>
    </source>
</evidence>
<dbReference type="GO" id="GO:0003676">
    <property type="term" value="F:nucleic acid binding"/>
    <property type="evidence" value="ECO:0007669"/>
    <property type="project" value="InterPro"/>
</dbReference>
<dbReference type="AlphaFoldDB" id="A0A0M9VR47"/>
<feature type="compositionally biased region" description="Polar residues" evidence="1">
    <location>
        <begin position="602"/>
        <end position="613"/>
    </location>
</feature>
<feature type="compositionally biased region" description="Polar residues" evidence="1">
    <location>
        <begin position="190"/>
        <end position="210"/>
    </location>
</feature>
<keyword evidence="3" id="KW-1185">Reference proteome</keyword>
<feature type="compositionally biased region" description="Polar residues" evidence="1">
    <location>
        <begin position="307"/>
        <end position="321"/>
    </location>
</feature>
<dbReference type="VEuPathDB" id="FungiDB:Malapachy_3524"/>